<evidence type="ECO:0000256" key="1">
    <source>
        <dbReference type="ARBA" id="ARBA00004978"/>
    </source>
</evidence>
<evidence type="ECO:0000256" key="4">
    <source>
        <dbReference type="ARBA" id="ARBA00017935"/>
    </source>
</evidence>
<dbReference type="InterPro" id="IPR000182">
    <property type="entry name" value="GNAT_dom"/>
</dbReference>
<dbReference type="EC" id="2.3.1.178" evidence="3 8"/>
<comment type="pathway">
    <text evidence="1 8">Amine and polyamine biosynthesis; ectoine biosynthesis; L-ectoine from L-aspartate 4-semialdehyde: step 2/3.</text>
</comment>
<dbReference type="SUPFAM" id="SSF55729">
    <property type="entry name" value="Acyl-CoA N-acyltransferases (Nat)"/>
    <property type="match status" value="1"/>
</dbReference>
<evidence type="ECO:0000313" key="10">
    <source>
        <dbReference type="EMBL" id="GAA3921700.1"/>
    </source>
</evidence>
<dbReference type="Gene3D" id="3.40.630.30">
    <property type="match status" value="1"/>
</dbReference>
<sequence length="173" mass="19463">MNVDKVILKEPQAGLGSLVHRLISRCPPLDANSMYCNLLQTHHFSKTSVAALYQSQLVGFVSGYVIPERPDTLFIWQVAVDDQARGKGLARKMIAEILQRPGCHHVNYLETSITASNVGSWSLFQSLANKLEAELDKSVLFDRDRHLDDLHDTEYLVRIGPFDQFKVASLINQ</sequence>
<dbReference type="Proteomes" id="UP001501565">
    <property type="component" value="Unassembled WGS sequence"/>
</dbReference>
<dbReference type="CDD" id="cd04301">
    <property type="entry name" value="NAT_SF"/>
    <property type="match status" value="1"/>
</dbReference>
<dbReference type="RefSeq" id="WP_344797479.1">
    <property type="nucleotide sequence ID" value="NZ_BAABBN010000004.1"/>
</dbReference>
<evidence type="ECO:0000313" key="11">
    <source>
        <dbReference type="Proteomes" id="UP001501565"/>
    </source>
</evidence>
<comment type="function">
    <text evidence="8">Catalyzes the acetylation of L-2,4-diaminobutyrate (DABA) to gamma-N-acetyl-alpha,gamma-diaminobutyric acid (ADABA) with acetyl coenzyme A.</text>
</comment>
<evidence type="ECO:0000259" key="9">
    <source>
        <dbReference type="PROSITE" id="PS51186"/>
    </source>
</evidence>
<dbReference type="InterPro" id="IPR012772">
    <property type="entry name" value="Ectoine_EctA"/>
</dbReference>
<organism evidence="10 11">
    <name type="scientific">Litoribacillus peritrichatus</name>
    <dbReference type="NCBI Taxonomy" id="718191"/>
    <lineage>
        <taxon>Bacteria</taxon>
        <taxon>Pseudomonadati</taxon>
        <taxon>Pseudomonadota</taxon>
        <taxon>Gammaproteobacteria</taxon>
        <taxon>Oceanospirillales</taxon>
        <taxon>Oceanospirillaceae</taxon>
        <taxon>Litoribacillus</taxon>
    </lineage>
</organism>
<evidence type="ECO:0000256" key="8">
    <source>
        <dbReference type="RuleBase" id="RU365045"/>
    </source>
</evidence>
<dbReference type="InterPro" id="IPR016181">
    <property type="entry name" value="Acyl_CoA_acyltransferase"/>
</dbReference>
<keyword evidence="6 8" id="KW-0012">Acyltransferase</keyword>
<protein>
    <recommendedName>
        <fullName evidence="4 8">L-2,4-diaminobutyric acid acetyltransferase</fullName>
        <shortName evidence="8">DABA acetyltransferase</shortName>
        <ecNumber evidence="3 8">2.3.1.178</ecNumber>
    </recommendedName>
</protein>
<dbReference type="PROSITE" id="PS51186">
    <property type="entry name" value="GNAT"/>
    <property type="match status" value="1"/>
</dbReference>
<reference evidence="11" key="1">
    <citation type="journal article" date="2019" name="Int. J. Syst. Evol. Microbiol.">
        <title>The Global Catalogue of Microorganisms (GCM) 10K type strain sequencing project: providing services to taxonomists for standard genome sequencing and annotation.</title>
        <authorList>
            <consortium name="The Broad Institute Genomics Platform"/>
            <consortium name="The Broad Institute Genome Sequencing Center for Infectious Disease"/>
            <person name="Wu L."/>
            <person name="Ma J."/>
        </authorList>
    </citation>
    <scope>NUCLEOTIDE SEQUENCE [LARGE SCALE GENOMIC DNA]</scope>
    <source>
        <strain evidence="11">JCM 17551</strain>
    </source>
</reference>
<comment type="similarity">
    <text evidence="2 8">Belongs to the acetyltransferase family. EctA subfamily.</text>
</comment>
<comment type="catalytic activity">
    <reaction evidence="7 8">
        <text>L-2,4-diaminobutanoate + acetyl-CoA = (2S)-4-acetamido-2-aminobutanoate + CoA + H(+)</text>
        <dbReference type="Rhea" id="RHEA:16901"/>
        <dbReference type="ChEBI" id="CHEBI:15378"/>
        <dbReference type="ChEBI" id="CHEBI:57287"/>
        <dbReference type="ChEBI" id="CHEBI:57288"/>
        <dbReference type="ChEBI" id="CHEBI:58761"/>
        <dbReference type="ChEBI" id="CHEBI:58929"/>
        <dbReference type="EC" id="2.3.1.178"/>
    </reaction>
</comment>
<evidence type="ECO:0000256" key="6">
    <source>
        <dbReference type="ARBA" id="ARBA00023315"/>
    </source>
</evidence>
<feature type="domain" description="N-acetyltransferase" evidence="9">
    <location>
        <begin position="6"/>
        <end position="160"/>
    </location>
</feature>
<keyword evidence="11" id="KW-1185">Reference proteome</keyword>
<evidence type="ECO:0000256" key="5">
    <source>
        <dbReference type="ARBA" id="ARBA00022679"/>
    </source>
</evidence>
<dbReference type="Pfam" id="PF00583">
    <property type="entry name" value="Acetyltransf_1"/>
    <property type="match status" value="1"/>
</dbReference>
<accession>A0ABP7MGB9</accession>
<evidence type="ECO:0000256" key="2">
    <source>
        <dbReference type="ARBA" id="ARBA00010712"/>
    </source>
</evidence>
<comment type="caution">
    <text evidence="10">The sequence shown here is derived from an EMBL/GenBank/DDBJ whole genome shotgun (WGS) entry which is preliminary data.</text>
</comment>
<keyword evidence="5 8" id="KW-0808">Transferase</keyword>
<evidence type="ECO:0000256" key="3">
    <source>
        <dbReference type="ARBA" id="ARBA00012355"/>
    </source>
</evidence>
<proteinExistence type="inferred from homology"/>
<dbReference type="NCBIfam" id="TIGR02406">
    <property type="entry name" value="ectoine_EctA"/>
    <property type="match status" value="1"/>
</dbReference>
<evidence type="ECO:0000256" key="7">
    <source>
        <dbReference type="ARBA" id="ARBA00048924"/>
    </source>
</evidence>
<dbReference type="EMBL" id="BAABBN010000004">
    <property type="protein sequence ID" value="GAA3921700.1"/>
    <property type="molecule type" value="Genomic_DNA"/>
</dbReference>
<gene>
    <name evidence="8 10" type="primary">ectA</name>
    <name evidence="10" type="ORF">GCM10022277_17020</name>
</gene>
<name>A0ABP7MGB9_9GAMM</name>